<protein>
    <recommendedName>
        <fullName evidence="2">AAA+ ATPase domain-containing protein</fullName>
    </recommendedName>
</protein>
<sequence>YLLNLEKKILNDRGDCQKCIFQKAATGKEQKVILVVGATGVGKSTLINGMVNYILGVKWEDKHRFKIIAEETNKTQAESQTSVITAYELGYREGFQVPYNLTIIDTPGFGDTRGIERDNKIIEQIRIFFTTQGSIDSIDAVCFVVQASQSRLTHPPVLAAIEASDVPCTKDGSGIPLHFKFNNSALFANNEAENSNENFDKLFWDMGESSMKKFFSALSKLKNKSLLLTKEVLAERKQLEAAVQGLRVKVNVGLVKLEELRKTNQVLKQNKAKMDANKNFEYKVEVSEGKPVNVNYVLTNCQKCAFTCHDSCAYMNDEDKKKCCAMDSNGYCKVCPNKCLWNLHRNQPYKWVYEKKEIKRTYEELKKSYEEATGEVMTTNKIFQRLQEDYKNVGVIVTKLINQLSKSLARLEEIALRPNPLSTPQYIDLLIQSEEQEVKPGYMERIKSLKEVKEQAVLLQKVAGNEELLPAGV</sequence>
<dbReference type="STRING" id="7897.ENSLACP00000009486"/>
<dbReference type="SMART" id="SM00382">
    <property type="entry name" value="AAA"/>
    <property type="match status" value="1"/>
</dbReference>
<reference evidence="3" key="2">
    <citation type="submission" date="2025-08" db="UniProtKB">
        <authorList>
            <consortium name="Ensembl"/>
        </authorList>
    </citation>
    <scope>IDENTIFICATION</scope>
</reference>
<dbReference type="PANTHER" id="PTHR32046:SF14">
    <property type="match status" value="1"/>
</dbReference>
<dbReference type="OMA" id="YWNVHFN"/>
<keyword evidence="1" id="KW-0547">Nucleotide-binding</keyword>
<dbReference type="AlphaFoldDB" id="H3AIL5"/>
<dbReference type="GeneTree" id="ENSGT00940000166734"/>
<dbReference type="Bgee" id="ENSLACG00000008367">
    <property type="expression patterns" value="Expressed in pelvic fin"/>
</dbReference>
<evidence type="ECO:0000313" key="4">
    <source>
        <dbReference type="Proteomes" id="UP000008672"/>
    </source>
</evidence>
<proteinExistence type="inferred from homology"/>
<evidence type="ECO:0000256" key="1">
    <source>
        <dbReference type="RuleBase" id="RU004560"/>
    </source>
</evidence>
<dbReference type="eggNOG" id="KOG0613">
    <property type="taxonomic scope" value="Eukaryota"/>
</dbReference>
<dbReference type="Ensembl" id="ENSLACT00000009558.1">
    <property type="protein sequence ID" value="ENSLACP00000009486.1"/>
    <property type="gene ID" value="ENSLACG00000008367.1"/>
</dbReference>
<dbReference type="InterPro" id="IPR027417">
    <property type="entry name" value="P-loop_NTPase"/>
</dbReference>
<organism evidence="3 4">
    <name type="scientific">Latimeria chalumnae</name>
    <name type="common">Coelacanth</name>
    <dbReference type="NCBI Taxonomy" id="7897"/>
    <lineage>
        <taxon>Eukaryota</taxon>
        <taxon>Metazoa</taxon>
        <taxon>Chordata</taxon>
        <taxon>Craniata</taxon>
        <taxon>Vertebrata</taxon>
        <taxon>Euteleostomi</taxon>
        <taxon>Coelacanthiformes</taxon>
        <taxon>Coelacanthidae</taxon>
        <taxon>Latimeria</taxon>
    </lineage>
</organism>
<dbReference type="Pfam" id="PF00735">
    <property type="entry name" value="Septin"/>
    <property type="match status" value="1"/>
</dbReference>
<dbReference type="PANTHER" id="PTHR32046">
    <property type="entry name" value="G DOMAIN-CONTAINING PROTEIN"/>
    <property type="match status" value="1"/>
</dbReference>
<reference evidence="3" key="3">
    <citation type="submission" date="2025-09" db="UniProtKB">
        <authorList>
            <consortium name="Ensembl"/>
        </authorList>
    </citation>
    <scope>IDENTIFICATION</scope>
</reference>
<comment type="similarity">
    <text evidence="1">Belongs to the TRAFAC class TrmE-Era-EngA-EngB-Septin-like GTPase superfamily. Septin GTPase family.</text>
</comment>
<keyword evidence="4" id="KW-1185">Reference proteome</keyword>
<dbReference type="HOGENOM" id="CLU_018951_2_0_1"/>
<dbReference type="Proteomes" id="UP000008672">
    <property type="component" value="Unassembled WGS sequence"/>
</dbReference>
<keyword evidence="1" id="KW-0342">GTP-binding</keyword>
<dbReference type="SUPFAM" id="SSF52540">
    <property type="entry name" value="P-loop containing nucleoside triphosphate hydrolases"/>
    <property type="match status" value="2"/>
</dbReference>
<dbReference type="GO" id="GO:0005525">
    <property type="term" value="F:GTP binding"/>
    <property type="evidence" value="ECO:0007669"/>
    <property type="project" value="UniProtKB-KW"/>
</dbReference>
<evidence type="ECO:0000259" key="2">
    <source>
        <dbReference type="SMART" id="SM00382"/>
    </source>
</evidence>
<dbReference type="Gene3D" id="3.40.50.300">
    <property type="entry name" value="P-loop containing nucleotide triphosphate hydrolases"/>
    <property type="match status" value="1"/>
</dbReference>
<dbReference type="InterPro" id="IPR030379">
    <property type="entry name" value="G_SEPTIN_dom"/>
</dbReference>
<reference evidence="4" key="1">
    <citation type="submission" date="2011-08" db="EMBL/GenBank/DDBJ databases">
        <title>The draft genome of Latimeria chalumnae.</title>
        <authorList>
            <person name="Di Palma F."/>
            <person name="Alfoldi J."/>
            <person name="Johnson J."/>
            <person name="Berlin A."/>
            <person name="Gnerre S."/>
            <person name="Jaffe D."/>
            <person name="MacCallum I."/>
            <person name="Young S."/>
            <person name="Walker B.J."/>
            <person name="Lander E."/>
            <person name="Lindblad-Toh K."/>
        </authorList>
    </citation>
    <scope>NUCLEOTIDE SEQUENCE [LARGE SCALE GENOMIC DNA]</scope>
    <source>
        <strain evidence="4">Wild caught</strain>
    </source>
</reference>
<dbReference type="InParanoid" id="H3AIL5"/>
<name>H3AIL5_LATCH</name>
<evidence type="ECO:0000313" key="3">
    <source>
        <dbReference type="Ensembl" id="ENSLACP00000009486.1"/>
    </source>
</evidence>
<dbReference type="EMBL" id="AFYH01187426">
    <property type="status" value="NOT_ANNOTATED_CDS"/>
    <property type="molecule type" value="Genomic_DNA"/>
</dbReference>
<accession>H3AIL5</accession>
<feature type="domain" description="AAA+ ATPase" evidence="2">
    <location>
        <begin position="29"/>
        <end position="151"/>
    </location>
</feature>
<dbReference type="InterPro" id="IPR003593">
    <property type="entry name" value="AAA+_ATPase"/>
</dbReference>